<keyword evidence="2" id="KW-1185">Reference proteome</keyword>
<reference evidence="1 2" key="1">
    <citation type="submission" date="2022-05" db="EMBL/GenBank/DDBJ databases">
        <authorList>
            <consortium name="Genoscope - CEA"/>
            <person name="William W."/>
        </authorList>
    </citation>
    <scope>NUCLEOTIDE SEQUENCE [LARGE SCALE GENOMIC DNA]</scope>
</reference>
<name>A0ABN8RMH4_9CNID</name>
<dbReference type="Proteomes" id="UP001159427">
    <property type="component" value="Unassembled WGS sequence"/>
</dbReference>
<evidence type="ECO:0000313" key="2">
    <source>
        <dbReference type="Proteomes" id="UP001159427"/>
    </source>
</evidence>
<feature type="non-terminal residue" evidence="1">
    <location>
        <position position="163"/>
    </location>
</feature>
<dbReference type="SUPFAM" id="SSF51971">
    <property type="entry name" value="Nucleotide-binding domain"/>
    <property type="match status" value="1"/>
</dbReference>
<accession>A0ABN8RMH4</accession>
<dbReference type="Pfam" id="PF13450">
    <property type="entry name" value="NAD_binding_8"/>
    <property type="match status" value="1"/>
</dbReference>
<comment type="caution">
    <text evidence="1">The sequence shown here is derived from an EMBL/GenBank/DDBJ whole genome shotgun (WGS) entry which is preliminary data.</text>
</comment>
<evidence type="ECO:0008006" key="3">
    <source>
        <dbReference type="Google" id="ProtNLM"/>
    </source>
</evidence>
<dbReference type="Gene3D" id="3.50.50.60">
    <property type="entry name" value="FAD/NAD(P)-binding domain"/>
    <property type="match status" value="1"/>
</dbReference>
<protein>
    <recommendedName>
        <fullName evidence="3">Amine oxidase domain-containing protein</fullName>
    </recommendedName>
</protein>
<dbReference type="PANTHER" id="PTHR43734:SF4">
    <property type="entry name" value="AMINE OXIDASE DOMAIN-CONTAINING PROTEIN"/>
    <property type="match status" value="1"/>
</dbReference>
<sequence length="163" mass="18711">RVGSRRKQKTYSSSKFPIIIIGSGPTALGAAQRLYESKEEFPNLSVIILEQNGKPGGLASSERDEQGFLWDMGGHVVFSHYEYFHATLDSVIKEWNWIRRGAYTFMKGSDDKRRFIPYPVQNYVEVMDKVDQQKILAGLEEVAKHPVKEKPANFDQWLLRNFG</sequence>
<proteinExistence type="predicted"/>
<evidence type="ECO:0000313" key="1">
    <source>
        <dbReference type="EMBL" id="CAH3180576.1"/>
    </source>
</evidence>
<dbReference type="EMBL" id="CALNXI010001968">
    <property type="protein sequence ID" value="CAH3180576.1"/>
    <property type="molecule type" value="Genomic_DNA"/>
</dbReference>
<feature type="non-terminal residue" evidence="1">
    <location>
        <position position="1"/>
    </location>
</feature>
<dbReference type="InterPro" id="IPR036188">
    <property type="entry name" value="FAD/NAD-bd_sf"/>
</dbReference>
<gene>
    <name evidence="1" type="ORF">PEVE_00013001</name>
</gene>
<organism evidence="1 2">
    <name type="scientific">Porites evermanni</name>
    <dbReference type="NCBI Taxonomy" id="104178"/>
    <lineage>
        <taxon>Eukaryota</taxon>
        <taxon>Metazoa</taxon>
        <taxon>Cnidaria</taxon>
        <taxon>Anthozoa</taxon>
        <taxon>Hexacorallia</taxon>
        <taxon>Scleractinia</taxon>
        <taxon>Fungiina</taxon>
        <taxon>Poritidae</taxon>
        <taxon>Porites</taxon>
    </lineage>
</organism>
<dbReference type="PANTHER" id="PTHR43734">
    <property type="entry name" value="PHYTOENE DESATURASE"/>
    <property type="match status" value="1"/>
</dbReference>